<dbReference type="InterPro" id="IPR046341">
    <property type="entry name" value="SET_dom_sf"/>
</dbReference>
<evidence type="ECO:0000259" key="8">
    <source>
        <dbReference type="PROSITE" id="PS50868"/>
    </source>
</evidence>
<feature type="compositionally biased region" description="Basic residues" evidence="6">
    <location>
        <begin position="15"/>
        <end position="25"/>
    </location>
</feature>
<keyword evidence="3 9" id="KW-0489">Methyltransferase</keyword>
<dbReference type="Proteomes" id="UP000484255">
    <property type="component" value="Unassembled WGS sequence"/>
</dbReference>
<feature type="region of interest" description="Disordered" evidence="6">
    <location>
        <begin position="1"/>
        <end position="25"/>
    </location>
</feature>
<evidence type="ECO:0000256" key="1">
    <source>
        <dbReference type="ARBA" id="ARBA00004286"/>
    </source>
</evidence>
<dbReference type="Gene3D" id="2.170.270.10">
    <property type="entry name" value="SET domain"/>
    <property type="match status" value="1"/>
</dbReference>
<protein>
    <submittedName>
        <fullName evidence="9">SET domain-containing protein-lysine N-methyltransferase</fullName>
    </submittedName>
</protein>
<evidence type="ECO:0000259" key="7">
    <source>
        <dbReference type="PROSITE" id="PS50280"/>
    </source>
</evidence>
<gene>
    <name evidence="9" type="ORF">G3A44_07000</name>
</gene>
<reference evidence="9 10" key="1">
    <citation type="submission" date="2020-02" db="EMBL/GenBank/DDBJ databases">
        <title>Ideonella bacterium strain TBM-1.</title>
        <authorList>
            <person name="Chen W.-M."/>
        </authorList>
    </citation>
    <scope>NUCLEOTIDE SEQUENCE [LARGE SCALE GENOMIC DNA]</scope>
    <source>
        <strain evidence="9 10">TBM-1</strain>
    </source>
</reference>
<evidence type="ECO:0000256" key="3">
    <source>
        <dbReference type="ARBA" id="ARBA00022603"/>
    </source>
</evidence>
<dbReference type="InterPro" id="IPR003616">
    <property type="entry name" value="Post-SET_dom"/>
</dbReference>
<dbReference type="PROSITE" id="PS50280">
    <property type="entry name" value="SET"/>
    <property type="match status" value="1"/>
</dbReference>
<keyword evidence="5" id="KW-0949">S-adenosyl-L-methionine</keyword>
<dbReference type="PROSITE" id="PS50868">
    <property type="entry name" value="POST_SET"/>
    <property type="match status" value="1"/>
</dbReference>
<dbReference type="GO" id="GO:0032259">
    <property type="term" value="P:methylation"/>
    <property type="evidence" value="ECO:0007669"/>
    <property type="project" value="UniProtKB-KW"/>
</dbReference>
<dbReference type="EMBL" id="JAAGOH010000006">
    <property type="protein sequence ID" value="NDY90941.1"/>
    <property type="molecule type" value="Genomic_DNA"/>
</dbReference>
<dbReference type="AlphaFoldDB" id="A0A7C9TI22"/>
<evidence type="ECO:0000313" key="10">
    <source>
        <dbReference type="Proteomes" id="UP000484255"/>
    </source>
</evidence>
<name>A0A7C9TI22_9BURK</name>
<proteinExistence type="predicted"/>
<dbReference type="SMART" id="SM00317">
    <property type="entry name" value="SET"/>
    <property type="match status" value="1"/>
</dbReference>
<keyword evidence="10" id="KW-1185">Reference proteome</keyword>
<dbReference type="RefSeq" id="WP_163456800.1">
    <property type="nucleotide sequence ID" value="NZ_JAAGOH010000006.1"/>
</dbReference>
<dbReference type="GO" id="GO:0008168">
    <property type="term" value="F:methyltransferase activity"/>
    <property type="evidence" value="ECO:0007669"/>
    <property type="project" value="UniProtKB-KW"/>
</dbReference>
<dbReference type="GO" id="GO:0005694">
    <property type="term" value="C:chromosome"/>
    <property type="evidence" value="ECO:0007669"/>
    <property type="project" value="UniProtKB-SubCell"/>
</dbReference>
<feature type="domain" description="Post-SET" evidence="8">
    <location>
        <begin position="143"/>
        <end position="159"/>
    </location>
</feature>
<dbReference type="PANTHER" id="PTHR22884">
    <property type="entry name" value="SET DOMAIN PROTEINS"/>
    <property type="match status" value="1"/>
</dbReference>
<dbReference type="Pfam" id="PF00856">
    <property type="entry name" value="SET"/>
    <property type="match status" value="1"/>
</dbReference>
<comment type="subcellular location">
    <subcellularLocation>
        <location evidence="1">Chromosome</location>
    </subcellularLocation>
</comment>
<accession>A0A7C9TI22</accession>
<evidence type="ECO:0000313" key="9">
    <source>
        <dbReference type="EMBL" id="NDY90941.1"/>
    </source>
</evidence>
<dbReference type="InterPro" id="IPR001214">
    <property type="entry name" value="SET_dom"/>
</dbReference>
<dbReference type="SUPFAM" id="SSF82199">
    <property type="entry name" value="SET domain"/>
    <property type="match status" value="1"/>
</dbReference>
<keyword evidence="4 9" id="KW-0808">Transferase</keyword>
<dbReference type="InterPro" id="IPR050777">
    <property type="entry name" value="SET2_Histone-Lys_MeTrsfase"/>
</dbReference>
<evidence type="ECO:0000256" key="4">
    <source>
        <dbReference type="ARBA" id="ARBA00022679"/>
    </source>
</evidence>
<evidence type="ECO:0000256" key="6">
    <source>
        <dbReference type="SAM" id="MobiDB-lite"/>
    </source>
</evidence>
<evidence type="ECO:0000256" key="2">
    <source>
        <dbReference type="ARBA" id="ARBA00022454"/>
    </source>
</evidence>
<feature type="domain" description="SET" evidence="7">
    <location>
        <begin position="18"/>
        <end position="130"/>
    </location>
</feature>
<comment type="caution">
    <text evidence="9">The sequence shown here is derived from an EMBL/GenBank/DDBJ whole genome shotgun (WGS) entry which is preliminary data.</text>
</comment>
<evidence type="ECO:0000256" key="5">
    <source>
        <dbReference type="ARBA" id="ARBA00022691"/>
    </source>
</evidence>
<keyword evidence="2" id="KW-0158">Chromosome</keyword>
<sequence length="172" mass="19361">MSQRPATPASDSAARRGRRTQVRRSGVHGKGVFALLPLQAGELLFMYEGEHISWEEALDRHPRDPANPDHTFYFQLEDGTVIDGEVGGNSARWINHACEPNCEAEEIDGRIYIRAMRDIPAGEELTYDYGLTLDERYTAAVKRRFACHCGSPHCQGTMLRPKRGRRTPRPAP</sequence>
<organism evidence="9 10">
    <name type="scientific">Ideonella livida</name>
    <dbReference type="NCBI Taxonomy" id="2707176"/>
    <lineage>
        <taxon>Bacteria</taxon>
        <taxon>Pseudomonadati</taxon>
        <taxon>Pseudomonadota</taxon>
        <taxon>Betaproteobacteria</taxon>
        <taxon>Burkholderiales</taxon>
        <taxon>Sphaerotilaceae</taxon>
        <taxon>Ideonella</taxon>
    </lineage>
</organism>